<dbReference type="EMBL" id="GG738852">
    <property type="protein sequence ID" value="EFC47945.1"/>
    <property type="molecule type" value="Genomic_DNA"/>
</dbReference>
<dbReference type="Proteomes" id="UP000006671">
    <property type="component" value="Unassembled WGS sequence"/>
</dbReference>
<keyword evidence="3" id="KW-1185">Reference proteome</keyword>
<keyword evidence="1" id="KW-0175">Coiled coil</keyword>
<gene>
    <name evidence="2" type="ORF">NAEGRDRAFT_63815</name>
</gene>
<evidence type="ECO:0000313" key="2">
    <source>
        <dbReference type="EMBL" id="EFC47945.1"/>
    </source>
</evidence>
<evidence type="ECO:0000256" key="1">
    <source>
        <dbReference type="SAM" id="Coils"/>
    </source>
</evidence>
<dbReference type="RefSeq" id="XP_002680689.1">
    <property type="nucleotide sequence ID" value="XM_002680643.1"/>
</dbReference>
<reference evidence="2 3" key="1">
    <citation type="journal article" date="2010" name="Cell">
        <title>The genome of Naegleria gruberi illuminates early eukaryotic versatility.</title>
        <authorList>
            <person name="Fritz-Laylin L.K."/>
            <person name="Prochnik S.E."/>
            <person name="Ginger M.L."/>
            <person name="Dacks J.B."/>
            <person name="Carpenter M.L."/>
            <person name="Field M.C."/>
            <person name="Kuo A."/>
            <person name="Paredez A."/>
            <person name="Chapman J."/>
            <person name="Pham J."/>
            <person name="Shu S."/>
            <person name="Neupane R."/>
            <person name="Cipriano M."/>
            <person name="Mancuso J."/>
            <person name="Tu H."/>
            <person name="Salamov A."/>
            <person name="Lindquist E."/>
            <person name="Shapiro H."/>
            <person name="Lucas S."/>
            <person name="Grigoriev I.V."/>
            <person name="Cande W.Z."/>
            <person name="Fulton C."/>
            <person name="Rokhsar D.S."/>
            <person name="Dawson S.C."/>
        </authorList>
    </citation>
    <scope>NUCLEOTIDE SEQUENCE [LARGE SCALE GENOMIC DNA]</scope>
    <source>
        <strain evidence="2 3">NEG-M</strain>
    </source>
</reference>
<proteinExistence type="predicted"/>
<name>D2V5G6_NAEGR</name>
<protein>
    <submittedName>
        <fullName evidence="2">Predicted protein</fullName>
    </submittedName>
</protein>
<dbReference type="GeneID" id="8861513"/>
<accession>D2V5G6</accession>
<dbReference type="KEGG" id="ngr:NAEGRDRAFT_63815"/>
<sequence>MENLIKFLKGEIADCSQGISSYMPKFDRLTENKGNISALTTHKYELTKKNKLLMEEIEQLRSQEGTLDVSVLVNDLETRQASLNEEIEQVNLSKQMILEEQLEINGQSNALTMLNLAQQEEIEELKKELAKLIFQCLSIDILVVYLL</sequence>
<dbReference type="AlphaFoldDB" id="D2V5G6"/>
<dbReference type="InParanoid" id="D2V5G6"/>
<organism evidence="3">
    <name type="scientific">Naegleria gruberi</name>
    <name type="common">Amoeba</name>
    <dbReference type="NCBI Taxonomy" id="5762"/>
    <lineage>
        <taxon>Eukaryota</taxon>
        <taxon>Discoba</taxon>
        <taxon>Heterolobosea</taxon>
        <taxon>Tetramitia</taxon>
        <taxon>Eutetramitia</taxon>
        <taxon>Vahlkampfiidae</taxon>
        <taxon>Naegleria</taxon>
    </lineage>
</organism>
<feature type="coiled-coil region" evidence="1">
    <location>
        <begin position="43"/>
        <end position="135"/>
    </location>
</feature>
<evidence type="ECO:0000313" key="3">
    <source>
        <dbReference type="Proteomes" id="UP000006671"/>
    </source>
</evidence>
<dbReference type="VEuPathDB" id="AmoebaDB:NAEGRDRAFT_63815"/>